<dbReference type="SUPFAM" id="SSF49562">
    <property type="entry name" value="C2 domain (Calcium/lipid-binding domain, CaLB)"/>
    <property type="match status" value="1"/>
</dbReference>
<dbReference type="AlphaFoldDB" id="K0TB19"/>
<dbReference type="InterPro" id="IPR046985">
    <property type="entry name" value="IP5"/>
</dbReference>
<dbReference type="SMART" id="SM00128">
    <property type="entry name" value="IPPc"/>
    <property type="match status" value="1"/>
</dbReference>
<dbReference type="Gene3D" id="3.60.10.10">
    <property type="entry name" value="Endonuclease/exonuclease/phosphatase"/>
    <property type="match status" value="1"/>
</dbReference>
<feature type="domain" description="C2" evidence="2">
    <location>
        <begin position="390"/>
        <end position="522"/>
    </location>
</feature>
<dbReference type="PANTHER" id="PTHR11200:SF275">
    <property type="entry name" value="LD06095P"/>
    <property type="match status" value="1"/>
</dbReference>
<name>K0TB19_THAOC</name>
<evidence type="ECO:0000259" key="2">
    <source>
        <dbReference type="PROSITE" id="PS50004"/>
    </source>
</evidence>
<proteinExistence type="predicted"/>
<evidence type="ECO:0000256" key="1">
    <source>
        <dbReference type="SAM" id="MobiDB-lite"/>
    </source>
</evidence>
<dbReference type="Proteomes" id="UP000266841">
    <property type="component" value="Unassembled WGS sequence"/>
</dbReference>
<dbReference type="SUPFAM" id="SSF56219">
    <property type="entry name" value="DNase I-like"/>
    <property type="match status" value="1"/>
</dbReference>
<evidence type="ECO:0000313" key="3">
    <source>
        <dbReference type="EMBL" id="EJK74309.1"/>
    </source>
</evidence>
<dbReference type="PROSITE" id="PS50004">
    <property type="entry name" value="C2"/>
    <property type="match status" value="1"/>
</dbReference>
<dbReference type="InterPro" id="IPR000008">
    <property type="entry name" value="C2_dom"/>
</dbReference>
<reference evidence="3 4" key="1">
    <citation type="journal article" date="2012" name="Genome Biol.">
        <title>Genome and low-iron response of an oceanic diatom adapted to chronic iron limitation.</title>
        <authorList>
            <person name="Lommer M."/>
            <person name="Specht M."/>
            <person name="Roy A.S."/>
            <person name="Kraemer L."/>
            <person name="Andreson R."/>
            <person name="Gutowska M.A."/>
            <person name="Wolf J."/>
            <person name="Bergner S.V."/>
            <person name="Schilhabel M.B."/>
            <person name="Klostermeier U.C."/>
            <person name="Beiko R.G."/>
            <person name="Rosenstiel P."/>
            <person name="Hippler M."/>
            <person name="Laroche J."/>
        </authorList>
    </citation>
    <scope>NUCLEOTIDE SEQUENCE [LARGE SCALE GENOMIC DNA]</scope>
    <source>
        <strain evidence="3 4">CCMP1005</strain>
    </source>
</reference>
<evidence type="ECO:0000313" key="4">
    <source>
        <dbReference type="Proteomes" id="UP000266841"/>
    </source>
</evidence>
<dbReference type="EMBL" id="AGNL01003797">
    <property type="protein sequence ID" value="EJK74309.1"/>
    <property type="molecule type" value="Genomic_DNA"/>
</dbReference>
<accession>K0TB19</accession>
<dbReference type="Pfam" id="PF22669">
    <property type="entry name" value="Exo_endo_phos2"/>
    <property type="match status" value="1"/>
</dbReference>
<organism evidence="3 4">
    <name type="scientific">Thalassiosira oceanica</name>
    <name type="common">Marine diatom</name>
    <dbReference type="NCBI Taxonomy" id="159749"/>
    <lineage>
        <taxon>Eukaryota</taxon>
        <taxon>Sar</taxon>
        <taxon>Stramenopiles</taxon>
        <taxon>Ochrophyta</taxon>
        <taxon>Bacillariophyta</taxon>
        <taxon>Coscinodiscophyceae</taxon>
        <taxon>Thalassiosirophycidae</taxon>
        <taxon>Thalassiosirales</taxon>
        <taxon>Thalassiosiraceae</taxon>
        <taxon>Thalassiosira</taxon>
    </lineage>
</organism>
<comment type="caution">
    <text evidence="3">The sequence shown here is derived from an EMBL/GenBank/DDBJ whole genome shotgun (WGS) entry which is preliminary data.</text>
</comment>
<dbReference type="eggNOG" id="KOG0566">
    <property type="taxonomic scope" value="Eukaryota"/>
</dbReference>
<sequence length="1023" mass="114561">MASPPPTSSGKTRKGLRIFVGTANLGNSQVDGESMESWLPRHGKAHNLLNSRVKSSSICDGVSKGRWNDIDCHGKVEIIAIGTQESVPGASGLFTATGITSKFTGNETKNEHIAKAIGNIGKPLDGLSNRVNDVLSHVAKGEQIGGTSQLKQSIVDQVGGDYCLLNDFQRGEICFYLFVRQDLAAISKVTHVRAENCGFGSVLANKGGIAVILTVGSTRLSFVNCHLNANEGQDHYEARLQNMTQVLEGTGEPTLTAHHAFVFGDLNFRIALPGNSKGGPLPKEEAELVGQNLVARKDWALLNRHDELRKALEEKQILSGFSTPACPFPPTYKVERKKGVAYTYTRIPSYTDRILFKSNEVTRKIEPIVYEPVPQFCTSDHKPIRGLFFLPNRPHLLLPDDRAVLAVTLSRICCKSLVPASSLLHYDIHSYVKASCLPSELELSPHEARRTSTIRNTDRPSWPKAVELKMRVRVHDKDNIEGALIVIESRKENLVEADSSVGTGILDLEHIIRKSFGTPRWSSAIEEPLLRGGIQCGKIFCKMTAEWEGSARTTSPNCDISRKNSPGSGETTEQVYASFFSSQLDLPSSLVIPILATNRMCDTRVWLIENSSSMLVKDVFLYDSDGHKIRQSRWVEVLECVEFHVQMSNHLGICTKFQLLNNPGRQIPQEFEVGKSSRSSDNDFAEAQTLMRSIKPRGGTDLVRYLNHFRSIVEHDAQRLNAAGKFVNLVVCTQGLAASDDGGASRSQALRDSEVRQSLYQLSKLPVRITLRLCTDDDETLRMYNQLDGRLDYVDVLDDYEGESREVYLSNPWLTYSIGLHRLREAGLGWDQLDRLDEAPLPFSDIHRLCCKLFVSKDGPRLRNPHEDWDCFIKDLKRILQSEKLQYNSVKKKRTPWIDLRKLESIYRHSQRKKHGKPEQHNAESKTKRTACSKAAKTFPQAPPSPQTLQDLLAHWSHQPTNKTLRPLAELLITTPDTFPPTNKFIEPLQYFSKWKVISSEAFNCESEDELKGLLKHGKVAYF</sequence>
<keyword evidence="4" id="KW-1185">Reference proteome</keyword>
<dbReference type="GO" id="GO:0004439">
    <property type="term" value="F:phosphatidylinositol-4,5-bisphosphate 5-phosphatase activity"/>
    <property type="evidence" value="ECO:0007669"/>
    <property type="project" value="TreeGrafter"/>
</dbReference>
<dbReference type="PANTHER" id="PTHR11200">
    <property type="entry name" value="INOSITOL 5-PHOSPHATASE"/>
    <property type="match status" value="1"/>
</dbReference>
<dbReference type="InterPro" id="IPR000300">
    <property type="entry name" value="IPPc"/>
</dbReference>
<dbReference type="InterPro" id="IPR035892">
    <property type="entry name" value="C2_domain_sf"/>
</dbReference>
<feature type="region of interest" description="Disordered" evidence="1">
    <location>
        <begin position="909"/>
        <end position="928"/>
    </location>
</feature>
<feature type="compositionally biased region" description="Basic and acidic residues" evidence="1">
    <location>
        <begin position="917"/>
        <end position="927"/>
    </location>
</feature>
<dbReference type="OrthoDB" id="47455at2759"/>
<protein>
    <recommendedName>
        <fullName evidence="2">C2 domain-containing protein</fullName>
    </recommendedName>
</protein>
<dbReference type="GO" id="GO:0046856">
    <property type="term" value="P:phosphatidylinositol dephosphorylation"/>
    <property type="evidence" value="ECO:0007669"/>
    <property type="project" value="InterPro"/>
</dbReference>
<gene>
    <name evidence="3" type="ORF">THAOC_04022</name>
</gene>
<dbReference type="InterPro" id="IPR036691">
    <property type="entry name" value="Endo/exonu/phosph_ase_sf"/>
</dbReference>
<dbReference type="Gene3D" id="2.60.40.150">
    <property type="entry name" value="C2 domain"/>
    <property type="match status" value="1"/>
</dbReference>